<dbReference type="EMBL" id="CP016094">
    <property type="protein sequence ID" value="AOS44208.1"/>
    <property type="molecule type" value="Genomic_DNA"/>
</dbReference>
<dbReference type="InterPro" id="IPR010982">
    <property type="entry name" value="Lambda_DNA-bd_dom_sf"/>
</dbReference>
<organism evidence="5 6">
    <name type="scientific">Lacunisphaera limnophila</name>
    <dbReference type="NCBI Taxonomy" id="1838286"/>
    <lineage>
        <taxon>Bacteria</taxon>
        <taxon>Pseudomonadati</taxon>
        <taxon>Verrucomicrobiota</taxon>
        <taxon>Opitutia</taxon>
        <taxon>Opitutales</taxon>
        <taxon>Opitutaceae</taxon>
        <taxon>Lacunisphaera</taxon>
    </lineage>
</organism>
<dbReference type="CDD" id="cd01392">
    <property type="entry name" value="HTH_LacI"/>
    <property type="match status" value="1"/>
</dbReference>
<dbReference type="Pfam" id="PF13377">
    <property type="entry name" value="Peripla_BP_3"/>
    <property type="match status" value="1"/>
</dbReference>
<sequence>MRPKKKISQTLLAKELGVSQALVSLALNGRSAGINPDTYQRIWDRAISQGYLPKGMRVDSTPEASRLGQIGYILRAPLRLYIPSTYFGHVQHGLHQELERLGQRLVYLGAEDELSPAKLGQCFHPSNRLGGVVVLGEVARPFLGELCRHTRRVVAVSARYHGLCHSVLGNEPGALTELVRHLFNLGHQRFGWLGGNAGLGRHNARLAAFTAALQPLGLALDPRYTVIVNQADRAEGAEAIHTLLRHAKRKDFPTAFVTYNSQMAYGAALTLQRAGWRVPGDISLASADVSRLSVEGALRITGAGTSPDKLGEAAARLVAGEGTPAEGFSDLVLPAPLVVGNSTGPAR</sequence>
<protein>
    <submittedName>
        <fullName evidence="5">Maltose regulon regulatory protein MalI</fullName>
    </submittedName>
</protein>
<feature type="domain" description="Transcriptional regulator LacI/GalR-like sensor" evidence="4">
    <location>
        <begin position="179"/>
        <end position="343"/>
    </location>
</feature>
<keyword evidence="2" id="KW-0238">DNA-binding</keyword>
<dbReference type="CDD" id="cd06267">
    <property type="entry name" value="PBP1_LacI_sugar_binding-like"/>
    <property type="match status" value="1"/>
</dbReference>
<dbReference type="Gene3D" id="3.40.50.2300">
    <property type="match status" value="2"/>
</dbReference>
<dbReference type="InterPro" id="IPR046335">
    <property type="entry name" value="LacI/GalR-like_sensor"/>
</dbReference>
<dbReference type="STRING" id="1838286.Verru16b_01269"/>
<proteinExistence type="predicted"/>
<dbReference type="AlphaFoldDB" id="A0A1D8ATI1"/>
<name>A0A1D8ATI1_9BACT</name>
<dbReference type="OrthoDB" id="185538at2"/>
<dbReference type="InterPro" id="IPR000843">
    <property type="entry name" value="HTH_LacI"/>
</dbReference>
<dbReference type="SUPFAM" id="SSF53822">
    <property type="entry name" value="Periplasmic binding protein-like I"/>
    <property type="match status" value="1"/>
</dbReference>
<dbReference type="PANTHER" id="PTHR30146:SF109">
    <property type="entry name" value="HTH-TYPE TRANSCRIPTIONAL REGULATOR GALS"/>
    <property type="match status" value="1"/>
</dbReference>
<evidence type="ECO:0000256" key="3">
    <source>
        <dbReference type="ARBA" id="ARBA00023163"/>
    </source>
</evidence>
<keyword evidence="6" id="KW-1185">Reference proteome</keyword>
<dbReference type="GO" id="GO:0003700">
    <property type="term" value="F:DNA-binding transcription factor activity"/>
    <property type="evidence" value="ECO:0007669"/>
    <property type="project" value="TreeGrafter"/>
</dbReference>
<dbReference type="PANTHER" id="PTHR30146">
    <property type="entry name" value="LACI-RELATED TRANSCRIPTIONAL REPRESSOR"/>
    <property type="match status" value="1"/>
</dbReference>
<evidence type="ECO:0000256" key="2">
    <source>
        <dbReference type="ARBA" id="ARBA00023125"/>
    </source>
</evidence>
<dbReference type="InterPro" id="IPR028082">
    <property type="entry name" value="Peripla_BP_I"/>
</dbReference>
<dbReference type="SUPFAM" id="SSF47413">
    <property type="entry name" value="lambda repressor-like DNA-binding domains"/>
    <property type="match status" value="1"/>
</dbReference>
<keyword evidence="1" id="KW-0805">Transcription regulation</keyword>
<keyword evidence="3" id="KW-0804">Transcription</keyword>
<dbReference type="KEGG" id="obg:Verru16b_01269"/>
<evidence type="ECO:0000259" key="4">
    <source>
        <dbReference type="Pfam" id="PF13377"/>
    </source>
</evidence>
<dbReference type="Gene3D" id="1.10.260.40">
    <property type="entry name" value="lambda repressor-like DNA-binding domains"/>
    <property type="match status" value="1"/>
</dbReference>
<dbReference type="Proteomes" id="UP000095228">
    <property type="component" value="Chromosome"/>
</dbReference>
<dbReference type="GO" id="GO:0000976">
    <property type="term" value="F:transcription cis-regulatory region binding"/>
    <property type="evidence" value="ECO:0007669"/>
    <property type="project" value="TreeGrafter"/>
</dbReference>
<evidence type="ECO:0000256" key="1">
    <source>
        <dbReference type="ARBA" id="ARBA00023015"/>
    </source>
</evidence>
<accession>A0A1D8ATI1</accession>
<dbReference type="RefSeq" id="WP_069961485.1">
    <property type="nucleotide sequence ID" value="NZ_CP016094.1"/>
</dbReference>
<evidence type="ECO:0000313" key="6">
    <source>
        <dbReference type="Proteomes" id="UP000095228"/>
    </source>
</evidence>
<evidence type="ECO:0000313" key="5">
    <source>
        <dbReference type="EMBL" id="AOS44208.1"/>
    </source>
</evidence>
<reference evidence="5 6" key="1">
    <citation type="submission" date="2016-06" db="EMBL/GenBank/DDBJ databases">
        <title>Three novel species with peptidoglycan cell walls form the new genus Lacunisphaera gen. nov. in the family Opitutaceae of the verrucomicrobial subdivision 4.</title>
        <authorList>
            <person name="Rast P."/>
            <person name="Gloeckner I."/>
            <person name="Jogler M."/>
            <person name="Boedeker C."/>
            <person name="Jeske O."/>
            <person name="Wiegand S."/>
            <person name="Reinhardt R."/>
            <person name="Schumann P."/>
            <person name="Rohde M."/>
            <person name="Spring S."/>
            <person name="Gloeckner F.O."/>
            <person name="Jogler C."/>
        </authorList>
    </citation>
    <scope>NUCLEOTIDE SEQUENCE [LARGE SCALE GENOMIC DNA]</scope>
    <source>
        <strain evidence="5 6">IG16b</strain>
    </source>
</reference>
<gene>
    <name evidence="5" type="primary">malI</name>
    <name evidence="5" type="ORF">Verru16b_01269</name>
</gene>